<dbReference type="PANTHER" id="PTHR11818:SF21">
    <property type="entry name" value="CRYSTALLIN, BETA B1, LIKE 3"/>
    <property type="match status" value="1"/>
</dbReference>
<reference evidence="7 8" key="1">
    <citation type="journal article" date="2018" name="Nat. Ecol. Evol.">
        <title>Shark genomes provide insights into elasmobranch evolution and the origin of vertebrates.</title>
        <authorList>
            <person name="Hara Y"/>
            <person name="Yamaguchi K"/>
            <person name="Onimaru K"/>
            <person name="Kadota M"/>
            <person name="Koyanagi M"/>
            <person name="Keeley SD"/>
            <person name="Tatsumi K"/>
            <person name="Tanaka K"/>
            <person name="Motone F"/>
            <person name="Kageyama Y"/>
            <person name="Nozu R"/>
            <person name="Adachi N"/>
            <person name="Nishimura O"/>
            <person name="Nakagawa R"/>
            <person name="Tanegashima C"/>
            <person name="Kiyatake I"/>
            <person name="Matsumoto R"/>
            <person name="Murakumo K"/>
            <person name="Nishida K"/>
            <person name="Terakita A"/>
            <person name="Kuratani S"/>
            <person name="Sato K"/>
            <person name="Hyodo S Kuraku.S."/>
        </authorList>
    </citation>
    <scope>NUCLEOTIDE SEQUENCE [LARGE SCALE GENOMIC DNA]</scope>
</reference>
<proteinExistence type="inferred from homology"/>
<dbReference type="PANTHER" id="PTHR11818">
    <property type="entry name" value="BETA/GAMMA CRYSTALLIN"/>
    <property type="match status" value="1"/>
</dbReference>
<dbReference type="EMBL" id="BEZZ01000459">
    <property type="protein sequence ID" value="GCC32754.1"/>
    <property type="molecule type" value="Genomic_DNA"/>
</dbReference>
<dbReference type="GO" id="GO:0007601">
    <property type="term" value="P:visual perception"/>
    <property type="evidence" value="ECO:0007669"/>
    <property type="project" value="TreeGrafter"/>
</dbReference>
<evidence type="ECO:0000256" key="3">
    <source>
        <dbReference type="ARBA" id="ARBA00022613"/>
    </source>
</evidence>
<evidence type="ECO:0000256" key="1">
    <source>
        <dbReference type="ARBA" id="ARBA00003689"/>
    </source>
</evidence>
<dbReference type="Pfam" id="PF00030">
    <property type="entry name" value="Crystall"/>
    <property type="match status" value="2"/>
</dbReference>
<gene>
    <name evidence="7" type="ORF">chiPu_0011218</name>
</gene>
<name>A0A401SQS2_CHIPU</name>
<keyword evidence="3" id="KW-0273">Eye lens protein</keyword>
<evidence type="ECO:0000256" key="2">
    <source>
        <dbReference type="ARBA" id="ARBA00009646"/>
    </source>
</evidence>
<comment type="similarity">
    <text evidence="2">Belongs to the beta/gamma-crystallin family.</text>
</comment>
<evidence type="ECO:0000259" key="6">
    <source>
        <dbReference type="PROSITE" id="PS50915"/>
    </source>
</evidence>
<comment type="function">
    <text evidence="1">Crystallins are the dominant structural components of the vertebrate eye lens.</text>
</comment>
<dbReference type="SMART" id="SM00247">
    <property type="entry name" value="XTALbg"/>
    <property type="match status" value="2"/>
</dbReference>
<evidence type="ECO:0000313" key="8">
    <source>
        <dbReference type="Proteomes" id="UP000287033"/>
    </source>
</evidence>
<dbReference type="InterPro" id="IPR011024">
    <property type="entry name" value="G_crystallin-like"/>
</dbReference>
<feature type="domain" description="Beta/gamma crystallin 'Greek key'" evidence="6">
    <location>
        <begin position="168"/>
        <end position="210"/>
    </location>
</feature>
<dbReference type="AlphaFoldDB" id="A0A401SQS2"/>
<dbReference type="InterPro" id="IPR050252">
    <property type="entry name" value="Beta/Gamma-Crystallin"/>
</dbReference>
<feature type="domain" description="Beta/gamma crystallin 'Greek key'" evidence="6">
    <location>
        <begin position="36"/>
        <end position="75"/>
    </location>
</feature>
<evidence type="ECO:0000256" key="4">
    <source>
        <dbReference type="ARBA" id="ARBA00022737"/>
    </source>
</evidence>
<evidence type="ECO:0000256" key="5">
    <source>
        <dbReference type="ARBA" id="ARBA00025922"/>
    </source>
</evidence>
<dbReference type="OMA" id="RCDRMMS"/>
<dbReference type="InterPro" id="IPR001064">
    <property type="entry name" value="Beta/gamma_crystallin"/>
</dbReference>
<dbReference type="GO" id="GO:0002088">
    <property type="term" value="P:lens development in camera-type eye"/>
    <property type="evidence" value="ECO:0007669"/>
    <property type="project" value="TreeGrafter"/>
</dbReference>
<dbReference type="OrthoDB" id="5411518at2759"/>
<comment type="caution">
    <text evidence="7">The sequence shown here is derived from an EMBL/GenBank/DDBJ whole genome shotgun (WGS) entry which is preliminary data.</text>
</comment>
<dbReference type="STRING" id="137246.A0A401SQS2"/>
<dbReference type="FunFam" id="2.60.20.10:FF:000002">
    <property type="entry name" value="Crystallin, beta B2"/>
    <property type="match status" value="1"/>
</dbReference>
<dbReference type="GO" id="GO:0005212">
    <property type="term" value="F:structural constituent of eye lens"/>
    <property type="evidence" value="ECO:0007669"/>
    <property type="project" value="UniProtKB-KW"/>
</dbReference>
<feature type="non-terminal residue" evidence="7">
    <location>
        <position position="1"/>
    </location>
</feature>
<keyword evidence="8" id="KW-1185">Reference proteome</keyword>
<dbReference type="PRINTS" id="PR01367">
    <property type="entry name" value="BGCRYSTALLIN"/>
</dbReference>
<organism evidence="7 8">
    <name type="scientific">Chiloscyllium punctatum</name>
    <name type="common">Brownbanded bambooshark</name>
    <name type="synonym">Hemiscyllium punctatum</name>
    <dbReference type="NCBI Taxonomy" id="137246"/>
    <lineage>
        <taxon>Eukaryota</taxon>
        <taxon>Metazoa</taxon>
        <taxon>Chordata</taxon>
        <taxon>Craniata</taxon>
        <taxon>Vertebrata</taxon>
        <taxon>Chondrichthyes</taxon>
        <taxon>Elasmobranchii</taxon>
        <taxon>Galeomorphii</taxon>
        <taxon>Galeoidea</taxon>
        <taxon>Orectolobiformes</taxon>
        <taxon>Hemiscylliidae</taxon>
        <taxon>Chiloscyllium</taxon>
    </lineage>
</organism>
<sequence length="224" mass="26469">FSLVWQKIELFLVVTMSHTGTQGSIGSHSASSLRTNRMIIYEYENFQGRRMDINTECRNICDRGFDKVGSIRVECGPWVGYEQQNFCGEMFMLEKGEYPRWDSWSNSYRTDCMMSFRPVRMDGQDHKICLHECANFDGRKMEICDEDIPSLWVYGFQDRVASIKVIGGTWVGYEYPGYRGYQYVLECGSYKHWNEWGAQQPLIQSMRRVKDQQWYKRGCFEFIN</sequence>
<dbReference type="PROSITE" id="PS50915">
    <property type="entry name" value="CRYSTALLIN_BETA_GAMMA"/>
    <property type="match status" value="3"/>
</dbReference>
<evidence type="ECO:0000313" key="7">
    <source>
        <dbReference type="EMBL" id="GCC32754.1"/>
    </source>
</evidence>
<feature type="domain" description="Beta/gamma crystallin 'Greek key'" evidence="6">
    <location>
        <begin position="76"/>
        <end position="120"/>
    </location>
</feature>
<protein>
    <recommendedName>
        <fullName evidence="6">Beta/gamma crystallin 'Greek key' domain-containing protein</fullName>
    </recommendedName>
</protein>
<keyword evidence="4" id="KW-0677">Repeat</keyword>
<dbReference type="SUPFAM" id="SSF49695">
    <property type="entry name" value="gamma-Crystallin-like"/>
    <property type="match status" value="1"/>
</dbReference>
<comment type="subunit">
    <text evidence="5">Homo/heterodimer, or complexes of higher-order. The structure of beta-crystallin oligomers seems to be stabilized through interactions between the N-terminal arms.</text>
</comment>
<dbReference type="Gene3D" id="2.60.20.10">
    <property type="entry name" value="Crystallins"/>
    <property type="match status" value="2"/>
</dbReference>
<accession>A0A401SQS2</accession>
<dbReference type="FunFam" id="2.60.20.10:FF:000005">
    <property type="entry name" value="Crystallin, beta B1"/>
    <property type="match status" value="1"/>
</dbReference>
<dbReference type="Proteomes" id="UP000287033">
    <property type="component" value="Unassembled WGS sequence"/>
</dbReference>